<reference evidence="2 3" key="1">
    <citation type="journal article" date="2018" name="Mol. Genet. Genomics">
        <title>The red deer Cervus elaphus genome CerEla1.0: sequencing, annotating, genes, and chromosomes.</title>
        <authorList>
            <person name="Bana N.A."/>
            <person name="Nyiri A."/>
            <person name="Nagy J."/>
            <person name="Frank K."/>
            <person name="Nagy T."/>
            <person name="Steger V."/>
            <person name="Schiller M."/>
            <person name="Lakatos P."/>
            <person name="Sugar L."/>
            <person name="Horn P."/>
            <person name="Barta E."/>
            <person name="Orosz L."/>
        </authorList>
    </citation>
    <scope>NUCLEOTIDE SEQUENCE [LARGE SCALE GENOMIC DNA]</scope>
    <source>
        <strain evidence="2">Hungarian</strain>
    </source>
</reference>
<feature type="non-terminal residue" evidence="2">
    <location>
        <position position="219"/>
    </location>
</feature>
<evidence type="ECO:0000313" key="3">
    <source>
        <dbReference type="Proteomes" id="UP000242450"/>
    </source>
</evidence>
<dbReference type="GO" id="GO:0006367">
    <property type="term" value="P:transcription initiation at RNA polymerase II promoter"/>
    <property type="evidence" value="ECO:0007669"/>
    <property type="project" value="InterPro"/>
</dbReference>
<dbReference type="AlphaFoldDB" id="A0A212CXA9"/>
<dbReference type="InterPro" id="IPR004855">
    <property type="entry name" value="TFIIA_asu/bsu"/>
</dbReference>
<comment type="caution">
    <text evidence="2">The sequence shown here is derived from an EMBL/GenBank/DDBJ whole genome shotgun (WGS) entry which is preliminary data.</text>
</comment>
<feature type="compositionally biased region" description="Polar residues" evidence="1">
    <location>
        <begin position="204"/>
        <end position="219"/>
    </location>
</feature>
<dbReference type="EMBL" id="MKHE01000011">
    <property type="protein sequence ID" value="OWK10596.1"/>
    <property type="molecule type" value="Genomic_DNA"/>
</dbReference>
<evidence type="ECO:0000313" key="2">
    <source>
        <dbReference type="EMBL" id="OWK10596.1"/>
    </source>
</evidence>
<organism evidence="2 3">
    <name type="scientific">Cervus elaphus hippelaphus</name>
    <name type="common">European red deer</name>
    <dbReference type="NCBI Taxonomy" id="46360"/>
    <lineage>
        <taxon>Eukaryota</taxon>
        <taxon>Metazoa</taxon>
        <taxon>Chordata</taxon>
        <taxon>Craniata</taxon>
        <taxon>Vertebrata</taxon>
        <taxon>Euteleostomi</taxon>
        <taxon>Mammalia</taxon>
        <taxon>Eutheria</taxon>
        <taxon>Laurasiatheria</taxon>
        <taxon>Artiodactyla</taxon>
        <taxon>Ruminantia</taxon>
        <taxon>Pecora</taxon>
        <taxon>Cervidae</taxon>
        <taxon>Cervinae</taxon>
        <taxon>Cervus</taxon>
    </lineage>
</organism>
<protein>
    <submittedName>
        <fullName evidence="2">GTF2A1L</fullName>
    </submittedName>
</protein>
<feature type="region of interest" description="Disordered" evidence="1">
    <location>
        <begin position="198"/>
        <end position="219"/>
    </location>
</feature>
<gene>
    <name evidence="2" type="ORF">Celaphus_00005622</name>
</gene>
<dbReference type="GO" id="GO:0005672">
    <property type="term" value="C:transcription factor TFIIA complex"/>
    <property type="evidence" value="ECO:0007669"/>
    <property type="project" value="InterPro"/>
</dbReference>
<dbReference type="Pfam" id="PF03153">
    <property type="entry name" value="TFIIA"/>
    <property type="match status" value="1"/>
</dbReference>
<sequence>GTSNSSASFAFPGYPVHVPVGVTQQTAPVSVPFMVTQTSERASVLQHPVQQVFQLLGQPSIIQTSIPQLNPCSLQATTEKSPRMETVLQQPIVLPSETVDRKHLENPTSDILVAPGNERKIISEAVLNQLVSSRYSSFPGVVFTPQVSQADSIVEPVLRVSARMTQNLPGPLSTGPQGAQRQHVPEAQPRVLKNRMCGCGSVKQPGNTEEPSSLPVSEK</sequence>
<dbReference type="SMART" id="SM01371">
    <property type="entry name" value="TFIIA"/>
    <property type="match status" value="1"/>
</dbReference>
<dbReference type="Proteomes" id="UP000242450">
    <property type="component" value="Chromosome 11"/>
</dbReference>
<keyword evidence="3" id="KW-1185">Reference proteome</keyword>
<accession>A0A212CXA9</accession>
<evidence type="ECO:0000256" key="1">
    <source>
        <dbReference type="SAM" id="MobiDB-lite"/>
    </source>
</evidence>
<proteinExistence type="predicted"/>
<dbReference type="OrthoDB" id="6275927at2759"/>
<name>A0A212CXA9_CEREH</name>
<feature type="non-terminal residue" evidence="2">
    <location>
        <position position="1"/>
    </location>
</feature>